<name>A0A6C7EAT3_ILUCY</name>
<reference evidence="3 4" key="1">
    <citation type="journal article" date="2013" name="Int. J. Syst. Evol. Microbiol.">
        <title>Ilumatobacter nonamiense sp. nov. and Ilumatobacter coccineum sp. nov., isolated from seashore sand.</title>
        <authorList>
            <person name="Matsumoto A."/>
            <person name="Kasai H."/>
            <person name="Matsuo Y."/>
            <person name="Shizuri Y."/>
            <person name="Ichikawa N."/>
            <person name="Fujita N."/>
            <person name="Omura S."/>
            <person name="Takahashi Y."/>
        </authorList>
    </citation>
    <scope>NUCLEOTIDE SEQUENCE [LARGE SCALE GENOMIC DNA]</scope>
    <source>
        <strain evidence="4">NBRC 103263 / KCTC 29153 / YM16-304</strain>
    </source>
</reference>
<dbReference type="InterPro" id="IPR011330">
    <property type="entry name" value="Glyco_hydro/deAcase_b/a-brl"/>
</dbReference>
<dbReference type="InterPro" id="IPR002509">
    <property type="entry name" value="NODB_dom"/>
</dbReference>
<protein>
    <submittedName>
        <fullName evidence="3">Putative polysaccharide deacetylase</fullName>
        <ecNumber evidence="3">3.5.1.-</ecNumber>
    </submittedName>
</protein>
<dbReference type="PANTHER" id="PTHR10587:SF125">
    <property type="entry name" value="POLYSACCHARIDE DEACETYLASE YHEN-RELATED"/>
    <property type="match status" value="1"/>
</dbReference>
<dbReference type="GO" id="GO:0005975">
    <property type="term" value="P:carbohydrate metabolic process"/>
    <property type="evidence" value="ECO:0007669"/>
    <property type="project" value="InterPro"/>
</dbReference>
<dbReference type="PROSITE" id="PS51677">
    <property type="entry name" value="NODB"/>
    <property type="match status" value="1"/>
</dbReference>
<dbReference type="Proteomes" id="UP000011863">
    <property type="component" value="Chromosome"/>
</dbReference>
<dbReference type="SUPFAM" id="SSF88713">
    <property type="entry name" value="Glycoside hydrolase/deacetylase"/>
    <property type="match status" value="1"/>
</dbReference>
<accession>A0A6C7EAT3</accession>
<dbReference type="Pfam" id="PF01522">
    <property type="entry name" value="Polysacc_deac_1"/>
    <property type="match status" value="1"/>
</dbReference>
<dbReference type="InterPro" id="IPR050248">
    <property type="entry name" value="Polysacc_deacetylase_ArnD"/>
</dbReference>
<evidence type="ECO:0000259" key="2">
    <source>
        <dbReference type="PROSITE" id="PS51677"/>
    </source>
</evidence>
<evidence type="ECO:0000256" key="1">
    <source>
        <dbReference type="SAM" id="MobiDB-lite"/>
    </source>
</evidence>
<dbReference type="EMBL" id="AP012057">
    <property type="protein sequence ID" value="BAN01748.1"/>
    <property type="molecule type" value="Genomic_DNA"/>
</dbReference>
<dbReference type="CDD" id="cd10917">
    <property type="entry name" value="CE4_NodB_like_6s_7s"/>
    <property type="match status" value="1"/>
</dbReference>
<feature type="region of interest" description="Disordered" evidence="1">
    <location>
        <begin position="30"/>
        <end position="61"/>
    </location>
</feature>
<dbReference type="PANTHER" id="PTHR10587">
    <property type="entry name" value="GLYCOSYL TRANSFERASE-RELATED"/>
    <property type="match status" value="1"/>
</dbReference>
<keyword evidence="3" id="KW-0378">Hydrolase</keyword>
<keyword evidence="4" id="KW-1185">Reference proteome</keyword>
<dbReference type="EC" id="3.5.1.-" evidence="3"/>
<dbReference type="KEGG" id="aym:YM304_14340"/>
<gene>
    <name evidence="3" type="ORF">YM304_14340</name>
</gene>
<organism evidence="3 4">
    <name type="scientific">Ilumatobacter coccineus (strain NBRC 103263 / KCTC 29153 / YM16-304)</name>
    <dbReference type="NCBI Taxonomy" id="1313172"/>
    <lineage>
        <taxon>Bacteria</taxon>
        <taxon>Bacillati</taxon>
        <taxon>Actinomycetota</taxon>
        <taxon>Acidimicrobiia</taxon>
        <taxon>Acidimicrobiales</taxon>
        <taxon>Ilumatobacteraceae</taxon>
        <taxon>Ilumatobacter</taxon>
    </lineage>
</organism>
<dbReference type="AlphaFoldDB" id="A0A6C7EAT3"/>
<dbReference type="Gene3D" id="3.20.20.370">
    <property type="entry name" value="Glycoside hydrolase/deacetylase"/>
    <property type="match status" value="1"/>
</dbReference>
<feature type="domain" description="NodB homology" evidence="2">
    <location>
        <begin position="46"/>
        <end position="232"/>
    </location>
</feature>
<dbReference type="RefSeq" id="WP_015440995.1">
    <property type="nucleotide sequence ID" value="NC_020520.1"/>
</dbReference>
<proteinExistence type="predicted"/>
<sequence length="250" mass="28153">MGIQHEVRRRIGPVVRPRLDRLGTSLLAPPRTGFGSYHQHGDRSQRTVSLTFDDGPSRPSTESMLDVLDDLDVQATFFCVGEMVEWYPDIVQRAHHSGHIVASHSMYHSRAQAASLRSDAHLTATDDAIERAIGMRPSLYRPPWGWLTPWEARRVRRRGQTIIGWDVYPDDWKDPETDAAVTAEQVCSRVQPGSIILMHDATSNIRNCQKTQSAIAVRIIVERLRADGYEFVTIPEMLGVSPYAAESTHD</sequence>
<evidence type="ECO:0000313" key="3">
    <source>
        <dbReference type="EMBL" id="BAN01748.1"/>
    </source>
</evidence>
<evidence type="ECO:0000313" key="4">
    <source>
        <dbReference type="Proteomes" id="UP000011863"/>
    </source>
</evidence>
<dbReference type="GO" id="GO:0016810">
    <property type="term" value="F:hydrolase activity, acting on carbon-nitrogen (but not peptide) bonds"/>
    <property type="evidence" value="ECO:0007669"/>
    <property type="project" value="InterPro"/>
</dbReference>